<dbReference type="InterPro" id="IPR037523">
    <property type="entry name" value="VOC_core"/>
</dbReference>
<keyword evidence="2" id="KW-0223">Dioxygenase</keyword>
<evidence type="ECO:0000313" key="2">
    <source>
        <dbReference type="EMBL" id="TYP70417.1"/>
    </source>
</evidence>
<dbReference type="RefSeq" id="WP_148783641.1">
    <property type="nucleotide sequence ID" value="NZ_VNHU01000012.1"/>
</dbReference>
<dbReference type="InterPro" id="IPR029068">
    <property type="entry name" value="Glyas_Bleomycin-R_OHBP_Dase"/>
</dbReference>
<dbReference type="PROSITE" id="PS51819">
    <property type="entry name" value="VOC"/>
    <property type="match status" value="1"/>
</dbReference>
<gene>
    <name evidence="2" type="ORF">BD809_1129</name>
</gene>
<protein>
    <submittedName>
        <fullName evidence="2">Catechol-2,3-dioxygenase</fullName>
    </submittedName>
</protein>
<dbReference type="OrthoDB" id="2703022at2"/>
<evidence type="ECO:0000313" key="3">
    <source>
        <dbReference type="Proteomes" id="UP000324376"/>
    </source>
</evidence>
<dbReference type="GO" id="GO:0051213">
    <property type="term" value="F:dioxygenase activity"/>
    <property type="evidence" value="ECO:0007669"/>
    <property type="project" value="UniProtKB-KW"/>
</dbReference>
<dbReference type="AlphaFoldDB" id="A0A5S5BTS1"/>
<dbReference type="Gene3D" id="3.10.180.10">
    <property type="entry name" value="2,3-Dihydroxybiphenyl 1,2-Dioxygenase, domain 1"/>
    <property type="match status" value="1"/>
</dbReference>
<feature type="domain" description="VOC" evidence="1">
    <location>
        <begin position="2"/>
        <end position="115"/>
    </location>
</feature>
<keyword evidence="2" id="KW-0560">Oxidoreductase</keyword>
<comment type="caution">
    <text evidence="2">The sequence shown here is derived from an EMBL/GenBank/DDBJ whole genome shotgun (WGS) entry which is preliminary data.</text>
</comment>
<name>A0A5S5BTS1_9FLAO</name>
<sequence length="222" mass="25694">MEVKSLKLYTSQLKEQTEFYSEVIGVEIVHKSEASVTFNIGNSHLIFQFAQKSTPYHFAINIPADKTNEALHWLQSKVMILTDDDGNKIQDFSKWNAKAMYFYDKDHNIVELIARKNLSNHAQQTFSAASLLEISEIGVPSNHIETQYNFLNELCAIKIFDGNFDHFCAIGDDHGLFICINKEYKNWFPTGDKAYASDFEICFKEKEIMYNLAYKNMRLQTM</sequence>
<dbReference type="EMBL" id="VNHU01000012">
    <property type="protein sequence ID" value="TYP70417.1"/>
    <property type="molecule type" value="Genomic_DNA"/>
</dbReference>
<accession>A0A5S5BTS1</accession>
<dbReference type="SUPFAM" id="SSF54593">
    <property type="entry name" value="Glyoxalase/Bleomycin resistance protein/Dihydroxybiphenyl dioxygenase"/>
    <property type="match status" value="1"/>
</dbReference>
<evidence type="ECO:0000259" key="1">
    <source>
        <dbReference type="PROSITE" id="PS51819"/>
    </source>
</evidence>
<dbReference type="Proteomes" id="UP000324376">
    <property type="component" value="Unassembled WGS sequence"/>
</dbReference>
<organism evidence="2 3">
    <name type="scientific">Aquimarina intermedia</name>
    <dbReference type="NCBI Taxonomy" id="350814"/>
    <lineage>
        <taxon>Bacteria</taxon>
        <taxon>Pseudomonadati</taxon>
        <taxon>Bacteroidota</taxon>
        <taxon>Flavobacteriia</taxon>
        <taxon>Flavobacteriales</taxon>
        <taxon>Flavobacteriaceae</taxon>
        <taxon>Aquimarina</taxon>
    </lineage>
</organism>
<reference evidence="2 3" key="1">
    <citation type="submission" date="2019-07" db="EMBL/GenBank/DDBJ databases">
        <title>Genomic Encyclopedia of Archaeal and Bacterial Type Strains, Phase II (KMG-II): from individual species to whole genera.</title>
        <authorList>
            <person name="Goeker M."/>
        </authorList>
    </citation>
    <scope>NUCLEOTIDE SEQUENCE [LARGE SCALE GENOMIC DNA]</scope>
    <source>
        <strain evidence="2 3">DSM 17527</strain>
    </source>
</reference>
<proteinExistence type="predicted"/>
<keyword evidence="3" id="KW-1185">Reference proteome</keyword>